<dbReference type="PANTHER" id="PTHR32089">
    <property type="entry name" value="METHYL-ACCEPTING CHEMOTAXIS PROTEIN MCPB"/>
    <property type="match status" value="1"/>
</dbReference>
<evidence type="ECO:0000259" key="4">
    <source>
        <dbReference type="PROSITE" id="PS50111"/>
    </source>
</evidence>
<gene>
    <name evidence="5" type="ORF">DNX69_02305</name>
</gene>
<protein>
    <submittedName>
        <fullName evidence="5">Chemotaxis protein</fullName>
    </submittedName>
</protein>
<dbReference type="InterPro" id="IPR025991">
    <property type="entry name" value="Chemoreceptor_zinc-bind_dom"/>
</dbReference>
<dbReference type="AlphaFoldDB" id="A0A323UNM1"/>
<dbReference type="PRINTS" id="PR00260">
    <property type="entry name" value="CHEMTRNSDUCR"/>
</dbReference>
<dbReference type="GO" id="GO:0006935">
    <property type="term" value="P:chemotaxis"/>
    <property type="evidence" value="ECO:0007669"/>
    <property type="project" value="InterPro"/>
</dbReference>
<evidence type="ECO:0000256" key="1">
    <source>
        <dbReference type="ARBA" id="ARBA00023224"/>
    </source>
</evidence>
<evidence type="ECO:0000256" key="2">
    <source>
        <dbReference type="ARBA" id="ARBA00029447"/>
    </source>
</evidence>
<comment type="caution">
    <text evidence="5">The sequence shown here is derived from an EMBL/GenBank/DDBJ whole genome shotgun (WGS) entry which is preliminary data.</text>
</comment>
<dbReference type="PANTHER" id="PTHR32089:SF112">
    <property type="entry name" value="LYSOZYME-LIKE PROTEIN-RELATED"/>
    <property type="match status" value="1"/>
</dbReference>
<dbReference type="InterPro" id="IPR004090">
    <property type="entry name" value="Chemotax_Me-accpt_rcpt"/>
</dbReference>
<dbReference type="GO" id="GO:0007165">
    <property type="term" value="P:signal transduction"/>
    <property type="evidence" value="ECO:0007669"/>
    <property type="project" value="UniProtKB-KW"/>
</dbReference>
<sequence>MSLLSPMRKTMRDAVDNSVAAELAEIRARDETLAACIDRIAEGHYDTTLPSGDDQLSRAIGRLLQTLSGNVSRNLDRMVDLSIQTSETAVASANLLSFSRQIDQRSQALASASEELVTSIGQIGVTAQKAASEAADMRVSAQHGLATANTAASAMSRVSTTAELAAEKIAELSAASDAIGSIVSSIDAIARQTNLLALNATIEAARAGEAGRGFAVVATEVKGLSQQTSNATVDIRSRIDRLRDDIATIVSAMSDCTSAAVESREVVNSLGEAMNGVSERVAGVTDGMAEIATILNQQSQASSEIANGISTIAEQTEKSVAQVGHISDQLDQVQALVGGDLEELSRMTFDGLIPRLAKADHIAWKKRLADMAVGRAKLSSSELTDHHSCRLGKWYYGDASKGSRTHPAFAALEQPHALVHEHGKAAARLMQSGDLAGAMAEIDQVGHASKEVLRLIDRLVK</sequence>
<evidence type="ECO:0000313" key="6">
    <source>
        <dbReference type="Proteomes" id="UP000248134"/>
    </source>
</evidence>
<dbReference type="GO" id="GO:0004888">
    <property type="term" value="F:transmembrane signaling receptor activity"/>
    <property type="evidence" value="ECO:0007669"/>
    <property type="project" value="InterPro"/>
</dbReference>
<dbReference type="SMART" id="SM00283">
    <property type="entry name" value="MA"/>
    <property type="match status" value="1"/>
</dbReference>
<dbReference type="SUPFAM" id="SSF58104">
    <property type="entry name" value="Methyl-accepting chemotaxis protein (MCP) signaling domain"/>
    <property type="match status" value="1"/>
</dbReference>
<dbReference type="Proteomes" id="UP000248134">
    <property type="component" value="Unassembled WGS sequence"/>
</dbReference>
<accession>A0A323UNM1</accession>
<name>A0A323UNM1_RHOPL</name>
<evidence type="ECO:0000313" key="5">
    <source>
        <dbReference type="EMBL" id="PZA13230.1"/>
    </source>
</evidence>
<keyword evidence="1 3" id="KW-0807">Transducer</keyword>
<dbReference type="Pfam" id="PF00015">
    <property type="entry name" value="MCPsignal"/>
    <property type="match status" value="1"/>
</dbReference>
<dbReference type="OrthoDB" id="4514964at2"/>
<dbReference type="Gene3D" id="1.10.287.950">
    <property type="entry name" value="Methyl-accepting chemotaxis protein"/>
    <property type="match status" value="1"/>
</dbReference>
<feature type="domain" description="Methyl-accepting transducer" evidence="4">
    <location>
        <begin position="84"/>
        <end position="313"/>
    </location>
</feature>
<comment type="similarity">
    <text evidence="2">Belongs to the methyl-accepting chemotaxis (MCP) protein family.</text>
</comment>
<dbReference type="PROSITE" id="PS50111">
    <property type="entry name" value="CHEMOTAXIS_TRANSDUC_2"/>
    <property type="match status" value="1"/>
</dbReference>
<evidence type="ECO:0000256" key="3">
    <source>
        <dbReference type="PROSITE-ProRule" id="PRU00284"/>
    </source>
</evidence>
<proteinExistence type="inferred from homology"/>
<reference evidence="5 6" key="1">
    <citation type="submission" date="2018-06" db="EMBL/GenBank/DDBJ databases">
        <title>Draft Whole-Genome Sequence of the purple photosynthetic bacterium Rhodospeudomonas palustris XCP.</title>
        <authorList>
            <person name="Rayyan A."/>
            <person name="Meyer T.E."/>
            <person name="Kyndt J.A."/>
        </authorList>
    </citation>
    <scope>NUCLEOTIDE SEQUENCE [LARGE SCALE GENOMIC DNA]</scope>
    <source>
        <strain evidence="5 6">XCP</strain>
    </source>
</reference>
<organism evidence="5 6">
    <name type="scientific">Rhodopseudomonas palustris</name>
    <dbReference type="NCBI Taxonomy" id="1076"/>
    <lineage>
        <taxon>Bacteria</taxon>
        <taxon>Pseudomonadati</taxon>
        <taxon>Pseudomonadota</taxon>
        <taxon>Alphaproteobacteria</taxon>
        <taxon>Hyphomicrobiales</taxon>
        <taxon>Nitrobacteraceae</taxon>
        <taxon>Rhodopseudomonas</taxon>
    </lineage>
</organism>
<dbReference type="GO" id="GO:0016020">
    <property type="term" value="C:membrane"/>
    <property type="evidence" value="ECO:0007669"/>
    <property type="project" value="InterPro"/>
</dbReference>
<dbReference type="EMBL" id="QKQS01000006">
    <property type="protein sequence ID" value="PZA13230.1"/>
    <property type="molecule type" value="Genomic_DNA"/>
</dbReference>
<dbReference type="InterPro" id="IPR004089">
    <property type="entry name" value="MCPsignal_dom"/>
</dbReference>
<dbReference type="Gene3D" id="1.20.120.30">
    <property type="entry name" value="Aspartate receptor, ligand-binding domain"/>
    <property type="match status" value="1"/>
</dbReference>
<dbReference type="Pfam" id="PF13682">
    <property type="entry name" value="CZB"/>
    <property type="match status" value="1"/>
</dbReference>